<evidence type="ECO:0000313" key="4">
    <source>
        <dbReference type="EMBL" id="THG98359.1"/>
    </source>
</evidence>
<evidence type="ECO:0000259" key="3">
    <source>
        <dbReference type="Pfam" id="PF04664"/>
    </source>
</evidence>
<dbReference type="PANTHER" id="PTHR14015:SF2">
    <property type="entry name" value="OPIOID GROWTH FACTOR RECEPTOR (OGFR) CONSERVED DOMAIN-CONTAINING PROTEIN"/>
    <property type="match status" value="1"/>
</dbReference>
<dbReference type="EMBL" id="SGPJ01000123">
    <property type="protein sequence ID" value="THG98359.1"/>
    <property type="molecule type" value="Genomic_DNA"/>
</dbReference>
<dbReference type="GO" id="GO:0016020">
    <property type="term" value="C:membrane"/>
    <property type="evidence" value="ECO:0007669"/>
    <property type="project" value="InterPro"/>
</dbReference>
<accession>A0A4S4KNN8</accession>
<evidence type="ECO:0000256" key="1">
    <source>
        <dbReference type="ARBA" id="ARBA00010365"/>
    </source>
</evidence>
<evidence type="ECO:0000313" key="5">
    <source>
        <dbReference type="Proteomes" id="UP000309038"/>
    </source>
</evidence>
<evidence type="ECO:0000256" key="2">
    <source>
        <dbReference type="SAM" id="MobiDB-lite"/>
    </source>
</evidence>
<protein>
    <recommendedName>
        <fullName evidence="3">Opioid growth factor receptor (OGFr) conserved domain-containing protein</fullName>
    </recommendedName>
</protein>
<dbReference type="Pfam" id="PF04664">
    <property type="entry name" value="OGFr_N"/>
    <property type="match status" value="1"/>
</dbReference>
<comment type="caution">
    <text evidence="4">The sequence shown here is derived from an EMBL/GenBank/DDBJ whole genome shotgun (WGS) entry which is preliminary data.</text>
</comment>
<dbReference type="InterPro" id="IPR039574">
    <property type="entry name" value="OGFr"/>
</dbReference>
<comment type="similarity">
    <text evidence="1">Belongs to the opioid growth factor receptor family.</text>
</comment>
<feature type="compositionally biased region" description="Basic and acidic residues" evidence="2">
    <location>
        <begin position="156"/>
        <end position="167"/>
    </location>
</feature>
<keyword evidence="5" id="KW-1185">Reference proteome</keyword>
<proteinExistence type="inferred from homology"/>
<feature type="compositionally biased region" description="Acidic residues" evidence="2">
    <location>
        <begin position="168"/>
        <end position="192"/>
    </location>
</feature>
<gene>
    <name evidence="4" type="ORF">EW026_g3823</name>
</gene>
<name>A0A4S4KNN8_9APHY</name>
<sequence>MNYESQPLQRHEIEAMKADKEILDRVVQSYRVMLDFYGMQLKSPETGLLARVEPERKYVDRTRNLARSSHNYLRISRILKCLSEFGLEHLNAGFLLHVLNEQSEHDELNTPTLKNSMDKWWANCIRNVEEREWIGRRVRRVRTEEFSFTREMYESALERRRETGSFEEREENSLDEYSEEENGEEEEAEEKNEEVNGSKA</sequence>
<organism evidence="4 5">
    <name type="scientific">Hermanssonia centrifuga</name>
    <dbReference type="NCBI Taxonomy" id="98765"/>
    <lineage>
        <taxon>Eukaryota</taxon>
        <taxon>Fungi</taxon>
        <taxon>Dikarya</taxon>
        <taxon>Basidiomycota</taxon>
        <taxon>Agaricomycotina</taxon>
        <taxon>Agaricomycetes</taxon>
        <taxon>Polyporales</taxon>
        <taxon>Meruliaceae</taxon>
        <taxon>Hermanssonia</taxon>
    </lineage>
</organism>
<dbReference type="Proteomes" id="UP000309038">
    <property type="component" value="Unassembled WGS sequence"/>
</dbReference>
<dbReference type="GO" id="GO:0140625">
    <property type="term" value="F:opioid growth factor receptor activity"/>
    <property type="evidence" value="ECO:0007669"/>
    <property type="project" value="InterPro"/>
</dbReference>
<dbReference type="PANTHER" id="PTHR14015">
    <property type="entry name" value="OPIOID GROWTH FACTOR RECEPTOR OGFR ZETA-TYPE OPIOID RECEPTOR"/>
    <property type="match status" value="1"/>
</dbReference>
<dbReference type="AlphaFoldDB" id="A0A4S4KNN8"/>
<dbReference type="InterPro" id="IPR006757">
    <property type="entry name" value="OGF_rcpt"/>
</dbReference>
<reference evidence="4 5" key="1">
    <citation type="submission" date="2019-02" db="EMBL/GenBank/DDBJ databases">
        <title>Genome sequencing of the rare red list fungi Phlebia centrifuga.</title>
        <authorList>
            <person name="Buettner E."/>
            <person name="Kellner H."/>
        </authorList>
    </citation>
    <scope>NUCLEOTIDE SEQUENCE [LARGE SCALE GENOMIC DNA]</scope>
    <source>
        <strain evidence="4 5">DSM 108282</strain>
    </source>
</reference>
<feature type="domain" description="Opioid growth factor receptor (OGFr) conserved" evidence="3">
    <location>
        <begin position="1"/>
        <end position="139"/>
    </location>
</feature>
<feature type="region of interest" description="Disordered" evidence="2">
    <location>
        <begin position="156"/>
        <end position="200"/>
    </location>
</feature>